<dbReference type="CDD" id="cd01948">
    <property type="entry name" value="EAL"/>
    <property type="match status" value="1"/>
</dbReference>
<evidence type="ECO:0000259" key="3">
    <source>
        <dbReference type="PROSITE" id="PS50887"/>
    </source>
</evidence>
<dbReference type="InterPro" id="IPR001633">
    <property type="entry name" value="EAL_dom"/>
</dbReference>
<dbReference type="Pfam" id="PF00990">
    <property type="entry name" value="GGDEF"/>
    <property type="match status" value="1"/>
</dbReference>
<dbReference type="InterPro" id="IPR043128">
    <property type="entry name" value="Rev_trsase/Diguanyl_cyclase"/>
</dbReference>
<dbReference type="PROSITE" id="PS50887">
    <property type="entry name" value="GGDEF"/>
    <property type="match status" value="1"/>
</dbReference>
<keyword evidence="4" id="KW-0378">Hydrolase</keyword>
<name>A0AAC9WHB8_9CLOT</name>
<dbReference type="AlphaFoldDB" id="A0AAC9WHB8"/>
<dbReference type="EMBL" id="CP020559">
    <property type="protein sequence ID" value="ARE88798.1"/>
    <property type="molecule type" value="Genomic_DNA"/>
</dbReference>
<feature type="transmembrane region" description="Helical" evidence="1">
    <location>
        <begin position="64"/>
        <end position="85"/>
    </location>
</feature>
<dbReference type="EC" id="3.1.4.52" evidence="4"/>
<dbReference type="SMART" id="SM00052">
    <property type="entry name" value="EAL"/>
    <property type="match status" value="1"/>
</dbReference>
<feature type="transmembrane region" description="Helical" evidence="1">
    <location>
        <begin position="180"/>
        <end position="206"/>
    </location>
</feature>
<feature type="domain" description="EAL" evidence="2">
    <location>
        <begin position="423"/>
        <end position="677"/>
    </location>
</feature>
<dbReference type="InterPro" id="IPR052155">
    <property type="entry name" value="Biofilm_reg_signaling"/>
</dbReference>
<gene>
    <name evidence="4" type="primary">gmr_4</name>
    <name evidence="4" type="ORF">CLFO_32040</name>
</gene>
<dbReference type="PROSITE" id="PS50883">
    <property type="entry name" value="EAL"/>
    <property type="match status" value="1"/>
</dbReference>
<evidence type="ECO:0000313" key="4">
    <source>
        <dbReference type="EMBL" id="ARE88798.1"/>
    </source>
</evidence>
<keyword evidence="1" id="KW-1133">Transmembrane helix</keyword>
<proteinExistence type="predicted"/>
<dbReference type="SUPFAM" id="SSF55073">
    <property type="entry name" value="Nucleotide cyclase"/>
    <property type="match status" value="1"/>
</dbReference>
<keyword evidence="1" id="KW-0812">Transmembrane</keyword>
<sequence>MYLYLICNIMLFISCGLYFYYNIKKWHTVQLLLDVIAVGTTIIVSIWAIMFSKMDISSFLNGDFLSTFLYLFFDFLSISIILIMYNSSKVKNVSKTMHLIVTSIIIFTLCDLYYIYLTFMDKYNANTLIDGFYMFTIVLLAFAAMEEAENPSRETEVCKMELPENYGRPNIVTWLFLVPLVFYFAGIMSNLVFIHMIGVIIIYQLIRGYVQTAIKNEYLLRREKQLNDILDQTVQERTKELVQVNKTLESLSKRDALTGLFNRRYFIQYIDSLIDSSEEKIFSVFYMDLDRFKAINDAHGHEMGDEILKKIAQRLEIWCPSNGILSRVGGDEFAMVVNENISEETLCQYAKEIIKLCETTISIPPYSFQLGVSIGIALFPRDADERNTLIKYADMAMYQAKKNYLAKRFVFFDSWLSEEIQRKHEIELLLRHIDFRQEFQLYYQPQYRIVDNALVGMEALIRWNNPNKGWILPGEFIPIAEETSMIIKIGEWVIDEALKQIKVWNEEYGLDLKMGINISPKQIDQEDFVNWLKQKITASSVKPAWIDLEITENSTMNSETSMEELFTALAEIDINISIDDFGTGYSSLSYIKRFDIDRLKIAKELIDNIANDKNTLLIVKAIIMMANGLGLKTIAEGVEEKEQLSILKELCCDEIQGYIYGRPVAADVFEREYLMKHRRSKTVVAYLKG</sequence>
<dbReference type="SUPFAM" id="SSF141868">
    <property type="entry name" value="EAL domain-like"/>
    <property type="match status" value="1"/>
</dbReference>
<feature type="transmembrane region" description="Helical" evidence="1">
    <location>
        <begin position="97"/>
        <end position="116"/>
    </location>
</feature>
<accession>A0AAC9WHB8</accession>
<dbReference type="PANTHER" id="PTHR44757">
    <property type="entry name" value="DIGUANYLATE CYCLASE DGCP"/>
    <property type="match status" value="1"/>
</dbReference>
<dbReference type="PANTHER" id="PTHR44757:SF2">
    <property type="entry name" value="BIOFILM ARCHITECTURE MAINTENANCE PROTEIN MBAA"/>
    <property type="match status" value="1"/>
</dbReference>
<feature type="transmembrane region" description="Helical" evidence="1">
    <location>
        <begin position="29"/>
        <end position="52"/>
    </location>
</feature>
<evidence type="ECO:0000313" key="5">
    <source>
        <dbReference type="Proteomes" id="UP000192478"/>
    </source>
</evidence>
<evidence type="ECO:0000259" key="2">
    <source>
        <dbReference type="PROSITE" id="PS50883"/>
    </source>
</evidence>
<organism evidence="4 5">
    <name type="scientific">Clostridium formicaceticum</name>
    <dbReference type="NCBI Taxonomy" id="1497"/>
    <lineage>
        <taxon>Bacteria</taxon>
        <taxon>Bacillati</taxon>
        <taxon>Bacillota</taxon>
        <taxon>Clostridia</taxon>
        <taxon>Eubacteriales</taxon>
        <taxon>Clostridiaceae</taxon>
        <taxon>Clostridium</taxon>
    </lineage>
</organism>
<dbReference type="GO" id="GO:0071111">
    <property type="term" value="F:cyclic-guanylate-specific phosphodiesterase activity"/>
    <property type="evidence" value="ECO:0007669"/>
    <property type="project" value="UniProtKB-EC"/>
</dbReference>
<feature type="domain" description="GGDEF" evidence="3">
    <location>
        <begin position="280"/>
        <end position="414"/>
    </location>
</feature>
<dbReference type="CDD" id="cd01949">
    <property type="entry name" value="GGDEF"/>
    <property type="match status" value="1"/>
</dbReference>
<feature type="transmembrane region" description="Helical" evidence="1">
    <location>
        <begin position="5"/>
        <end position="23"/>
    </location>
</feature>
<dbReference type="Pfam" id="PF00563">
    <property type="entry name" value="EAL"/>
    <property type="match status" value="1"/>
</dbReference>
<feature type="transmembrane region" description="Helical" evidence="1">
    <location>
        <begin position="128"/>
        <end position="145"/>
    </location>
</feature>
<protein>
    <submittedName>
        <fullName evidence="4">Cyclic di-GMP phosphodiesterase Gmr</fullName>
        <ecNumber evidence="4">3.1.4.52</ecNumber>
    </submittedName>
</protein>
<dbReference type="NCBIfam" id="TIGR00254">
    <property type="entry name" value="GGDEF"/>
    <property type="match status" value="1"/>
</dbReference>
<keyword evidence="1" id="KW-0472">Membrane</keyword>
<dbReference type="SMART" id="SM00267">
    <property type="entry name" value="GGDEF"/>
    <property type="match status" value="1"/>
</dbReference>
<reference evidence="4 5" key="1">
    <citation type="submission" date="2017-03" db="EMBL/GenBank/DDBJ databases">
        <title>Complete sequence of Clostridium formicaceticum DSM 92.</title>
        <authorList>
            <person name="Poehlein A."/>
            <person name="Karl M."/>
            <person name="Bengelsdorf F.R."/>
            <person name="Duerre P."/>
            <person name="Daniel R."/>
        </authorList>
    </citation>
    <scope>NUCLEOTIDE SEQUENCE [LARGE SCALE GENOMIC DNA]</scope>
    <source>
        <strain evidence="4 5">DSM 92</strain>
    </source>
</reference>
<dbReference type="Gene3D" id="3.20.20.450">
    <property type="entry name" value="EAL domain"/>
    <property type="match status" value="1"/>
</dbReference>
<dbReference type="InterPro" id="IPR035919">
    <property type="entry name" value="EAL_sf"/>
</dbReference>
<dbReference type="Proteomes" id="UP000192478">
    <property type="component" value="Chromosome"/>
</dbReference>
<dbReference type="Gene3D" id="3.30.70.270">
    <property type="match status" value="1"/>
</dbReference>
<dbReference type="InterPro" id="IPR029787">
    <property type="entry name" value="Nucleotide_cyclase"/>
</dbReference>
<evidence type="ECO:0000256" key="1">
    <source>
        <dbReference type="SAM" id="Phobius"/>
    </source>
</evidence>
<dbReference type="InterPro" id="IPR000160">
    <property type="entry name" value="GGDEF_dom"/>
</dbReference>